<evidence type="ECO:0000256" key="1">
    <source>
        <dbReference type="SAM" id="MobiDB-lite"/>
    </source>
</evidence>
<keyword evidence="3" id="KW-1185">Reference proteome</keyword>
<gene>
    <name evidence="2" type="ORF">KS4_26560</name>
</gene>
<accession>A0A517YWI0</accession>
<feature type="region of interest" description="Disordered" evidence="1">
    <location>
        <begin position="242"/>
        <end position="272"/>
    </location>
</feature>
<dbReference type="InterPro" id="IPR045584">
    <property type="entry name" value="Pilin-like"/>
</dbReference>
<organism evidence="2 3">
    <name type="scientific">Poriferisphaera corsica</name>
    <dbReference type="NCBI Taxonomy" id="2528020"/>
    <lineage>
        <taxon>Bacteria</taxon>
        <taxon>Pseudomonadati</taxon>
        <taxon>Planctomycetota</taxon>
        <taxon>Phycisphaerae</taxon>
        <taxon>Phycisphaerales</taxon>
        <taxon>Phycisphaeraceae</taxon>
        <taxon>Poriferisphaera</taxon>
    </lineage>
</organism>
<evidence type="ECO:0000313" key="3">
    <source>
        <dbReference type="Proteomes" id="UP000317369"/>
    </source>
</evidence>
<protein>
    <recommendedName>
        <fullName evidence="4">Prepilin-type N-terminal cleavage/methylation domain-containing protein</fullName>
    </recommendedName>
</protein>
<evidence type="ECO:0000313" key="2">
    <source>
        <dbReference type="EMBL" id="QDU34585.1"/>
    </source>
</evidence>
<reference evidence="2 3" key="1">
    <citation type="submission" date="2019-02" db="EMBL/GenBank/DDBJ databases">
        <title>Deep-cultivation of Planctomycetes and their phenomic and genomic characterization uncovers novel biology.</title>
        <authorList>
            <person name="Wiegand S."/>
            <person name="Jogler M."/>
            <person name="Boedeker C."/>
            <person name="Pinto D."/>
            <person name="Vollmers J."/>
            <person name="Rivas-Marin E."/>
            <person name="Kohn T."/>
            <person name="Peeters S.H."/>
            <person name="Heuer A."/>
            <person name="Rast P."/>
            <person name="Oberbeckmann S."/>
            <person name="Bunk B."/>
            <person name="Jeske O."/>
            <person name="Meyerdierks A."/>
            <person name="Storesund J.E."/>
            <person name="Kallscheuer N."/>
            <person name="Luecker S."/>
            <person name="Lage O.M."/>
            <person name="Pohl T."/>
            <person name="Merkel B.J."/>
            <person name="Hornburger P."/>
            <person name="Mueller R.-W."/>
            <person name="Bruemmer F."/>
            <person name="Labrenz M."/>
            <person name="Spormann A.M."/>
            <person name="Op den Camp H."/>
            <person name="Overmann J."/>
            <person name="Amann R."/>
            <person name="Jetten M.S.M."/>
            <person name="Mascher T."/>
            <person name="Medema M.H."/>
            <person name="Devos D.P."/>
            <person name="Kaster A.-K."/>
            <person name="Ovreas L."/>
            <person name="Rohde M."/>
            <person name="Galperin M.Y."/>
            <person name="Jogler C."/>
        </authorList>
    </citation>
    <scope>NUCLEOTIDE SEQUENCE [LARGE SCALE GENOMIC DNA]</scope>
    <source>
        <strain evidence="2 3">KS4</strain>
    </source>
</reference>
<dbReference type="Pfam" id="PF07963">
    <property type="entry name" value="N_methyl"/>
    <property type="match status" value="1"/>
</dbReference>
<dbReference type="KEGG" id="pcor:KS4_26560"/>
<dbReference type="Gene3D" id="3.30.700.10">
    <property type="entry name" value="Glycoprotein, Type 4 Pilin"/>
    <property type="match status" value="1"/>
</dbReference>
<dbReference type="InterPro" id="IPR012902">
    <property type="entry name" value="N_methyl_site"/>
</dbReference>
<evidence type="ECO:0008006" key="4">
    <source>
        <dbReference type="Google" id="ProtNLM"/>
    </source>
</evidence>
<dbReference type="SUPFAM" id="SSF54523">
    <property type="entry name" value="Pili subunits"/>
    <property type="match status" value="1"/>
</dbReference>
<dbReference type="RefSeq" id="WP_200761228.1">
    <property type="nucleotide sequence ID" value="NZ_CP036425.1"/>
</dbReference>
<dbReference type="Proteomes" id="UP000317369">
    <property type="component" value="Chromosome"/>
</dbReference>
<dbReference type="EMBL" id="CP036425">
    <property type="protein sequence ID" value="QDU34585.1"/>
    <property type="molecule type" value="Genomic_DNA"/>
</dbReference>
<dbReference type="PANTHER" id="PTHR30093">
    <property type="entry name" value="GENERAL SECRETION PATHWAY PROTEIN G"/>
    <property type="match status" value="1"/>
</dbReference>
<name>A0A517YWI0_9BACT</name>
<proteinExistence type="predicted"/>
<dbReference type="AlphaFoldDB" id="A0A517YWI0"/>
<sequence>MKRRAFTLIELLVVISIIALLIGILLPALGAARRTARQMQSNTRIRGIHQSMVVHAQSNRSQFAGINSKRQLTLGNDATNPETELSDKFGGDPAARYAILIEGNFFAPEFMISPVEVKKEFDPNADMTDADNLVNADKFSYAMLRIAEAETSGDTRGDKWDGYSQVSAEWKETLNTLAPILGDRNTGKVAVDDGDADNDSGISSIHTEKDGDEWKGSVAWNDNHVSFESDWRPVTKFGKGNQNDSDSLFADGDVEGQVDAPFSGTVNSDKTNDVHDEDAQAAWVFHDFEEYVNQNKAP</sequence>
<dbReference type="NCBIfam" id="TIGR02532">
    <property type="entry name" value="IV_pilin_GFxxxE"/>
    <property type="match status" value="1"/>
</dbReference>